<dbReference type="InterPro" id="IPR039425">
    <property type="entry name" value="RNA_pol_sigma-70-like"/>
</dbReference>
<name>A0ABU1LHT0_9FLAO</name>
<accession>A0ABU1LHT0</accession>
<feature type="domain" description="RNA polymerase sigma factor 70 region 4 type 2" evidence="7">
    <location>
        <begin position="143"/>
        <end position="183"/>
    </location>
</feature>
<dbReference type="InterPro" id="IPR014284">
    <property type="entry name" value="RNA_pol_sigma-70_dom"/>
</dbReference>
<protein>
    <submittedName>
        <fullName evidence="8">RNA polymerase sigma-70 factor (ECF subfamily)</fullName>
    </submittedName>
</protein>
<evidence type="ECO:0000256" key="5">
    <source>
        <dbReference type="ARBA" id="ARBA00023163"/>
    </source>
</evidence>
<dbReference type="Pfam" id="PF04542">
    <property type="entry name" value="Sigma70_r2"/>
    <property type="match status" value="1"/>
</dbReference>
<keyword evidence="5" id="KW-0804">Transcription</keyword>
<dbReference type="InterPro" id="IPR013324">
    <property type="entry name" value="RNA_pol_sigma_r3/r4-like"/>
</dbReference>
<keyword evidence="4" id="KW-0238">DNA-binding</keyword>
<evidence type="ECO:0000256" key="1">
    <source>
        <dbReference type="ARBA" id="ARBA00010641"/>
    </source>
</evidence>
<dbReference type="EMBL" id="JAVDQS010000010">
    <property type="protein sequence ID" value="MDR6406269.1"/>
    <property type="molecule type" value="Genomic_DNA"/>
</dbReference>
<keyword evidence="9" id="KW-1185">Reference proteome</keyword>
<comment type="caution">
    <text evidence="8">The sequence shown here is derived from an EMBL/GenBank/DDBJ whole genome shotgun (WGS) entry which is preliminary data.</text>
</comment>
<dbReference type="Gene3D" id="1.10.1740.10">
    <property type="match status" value="1"/>
</dbReference>
<evidence type="ECO:0000313" key="9">
    <source>
        <dbReference type="Proteomes" id="UP001184853"/>
    </source>
</evidence>
<reference evidence="8 9" key="1">
    <citation type="submission" date="2023-07" db="EMBL/GenBank/DDBJ databases">
        <title>Sorghum-associated microbial communities from plants grown in Nebraska, USA.</title>
        <authorList>
            <person name="Schachtman D."/>
        </authorList>
    </citation>
    <scope>NUCLEOTIDE SEQUENCE [LARGE SCALE GENOMIC DNA]</scope>
    <source>
        <strain evidence="8 9">DS1709</strain>
    </source>
</reference>
<dbReference type="SUPFAM" id="SSF88946">
    <property type="entry name" value="Sigma2 domain of RNA polymerase sigma factors"/>
    <property type="match status" value="1"/>
</dbReference>
<dbReference type="PANTHER" id="PTHR43133:SF8">
    <property type="entry name" value="RNA POLYMERASE SIGMA FACTOR HI_1459-RELATED"/>
    <property type="match status" value="1"/>
</dbReference>
<dbReference type="InterPro" id="IPR036388">
    <property type="entry name" value="WH-like_DNA-bd_sf"/>
</dbReference>
<evidence type="ECO:0000256" key="2">
    <source>
        <dbReference type="ARBA" id="ARBA00023015"/>
    </source>
</evidence>
<dbReference type="Pfam" id="PF08281">
    <property type="entry name" value="Sigma70_r4_2"/>
    <property type="match status" value="1"/>
</dbReference>
<evidence type="ECO:0000256" key="3">
    <source>
        <dbReference type="ARBA" id="ARBA00023082"/>
    </source>
</evidence>
<gene>
    <name evidence="8" type="ORF">J2781_003226</name>
</gene>
<dbReference type="InterPro" id="IPR013325">
    <property type="entry name" value="RNA_pol_sigma_r2"/>
</dbReference>
<dbReference type="SUPFAM" id="SSF88659">
    <property type="entry name" value="Sigma3 and sigma4 domains of RNA polymerase sigma factors"/>
    <property type="match status" value="1"/>
</dbReference>
<organism evidence="8 9">
    <name type="scientific">Chryseobacterium geocarposphaerae</name>
    <dbReference type="NCBI Taxonomy" id="1416776"/>
    <lineage>
        <taxon>Bacteria</taxon>
        <taxon>Pseudomonadati</taxon>
        <taxon>Bacteroidota</taxon>
        <taxon>Flavobacteriia</taxon>
        <taxon>Flavobacteriales</taxon>
        <taxon>Weeksellaceae</taxon>
        <taxon>Chryseobacterium group</taxon>
        <taxon>Chryseobacterium</taxon>
    </lineage>
</organism>
<evidence type="ECO:0000313" key="8">
    <source>
        <dbReference type="EMBL" id="MDR6406269.1"/>
    </source>
</evidence>
<evidence type="ECO:0000259" key="7">
    <source>
        <dbReference type="Pfam" id="PF08281"/>
    </source>
</evidence>
<dbReference type="CDD" id="cd06171">
    <property type="entry name" value="Sigma70_r4"/>
    <property type="match status" value="1"/>
</dbReference>
<proteinExistence type="inferred from homology"/>
<keyword evidence="3" id="KW-0731">Sigma factor</keyword>
<dbReference type="NCBIfam" id="TIGR02937">
    <property type="entry name" value="sigma70-ECF"/>
    <property type="match status" value="1"/>
</dbReference>
<dbReference type="Gene3D" id="1.10.10.10">
    <property type="entry name" value="Winged helix-like DNA-binding domain superfamily/Winged helix DNA-binding domain"/>
    <property type="match status" value="1"/>
</dbReference>
<dbReference type="InterPro" id="IPR013249">
    <property type="entry name" value="RNA_pol_sigma70_r4_t2"/>
</dbReference>
<feature type="domain" description="RNA polymerase sigma-70 region 2" evidence="6">
    <location>
        <begin position="36"/>
        <end position="104"/>
    </location>
</feature>
<comment type="similarity">
    <text evidence="1">Belongs to the sigma-70 factor family. ECF subfamily.</text>
</comment>
<evidence type="ECO:0000256" key="4">
    <source>
        <dbReference type="ARBA" id="ARBA00023125"/>
    </source>
</evidence>
<dbReference type="InterPro" id="IPR007627">
    <property type="entry name" value="RNA_pol_sigma70_r2"/>
</dbReference>
<sequence length="208" mass="24764">MTVSKYLLRRKVMKSKSDSLLISLYQKGDEEALSTLIHRHQRELFTFIFYKINDEDLANDVFQDTFMKIIVMLKEGRYNEEGKFILWAKRIAHNLIIDHFRSKSKNIKVSETTFETDEYSIFDLLREPSENIEDQLVSNQIQEDLMRMLQFLPQNQQEVIKLRFFDGLSFKEIADHTDMSINTTLGRVRYALINLRKIMDENNIILTR</sequence>
<keyword evidence="2" id="KW-0805">Transcription regulation</keyword>
<evidence type="ECO:0000259" key="6">
    <source>
        <dbReference type="Pfam" id="PF04542"/>
    </source>
</evidence>
<dbReference type="PANTHER" id="PTHR43133">
    <property type="entry name" value="RNA POLYMERASE ECF-TYPE SIGMA FACTO"/>
    <property type="match status" value="1"/>
</dbReference>
<dbReference type="Proteomes" id="UP001184853">
    <property type="component" value="Unassembled WGS sequence"/>
</dbReference>